<comment type="catalytic activity">
    <reaction evidence="1">
        <text>S-ubiquitinyl-[E2 ubiquitin-conjugating enzyme]-L-cysteine + [acceptor protein]-L-lysine = [E2 ubiquitin-conjugating enzyme]-L-cysteine + N(6)-ubiquitinyl-[acceptor protein]-L-lysine.</text>
        <dbReference type="EC" id="2.3.2.27"/>
    </reaction>
</comment>
<evidence type="ECO:0000256" key="10">
    <source>
        <dbReference type="ARBA" id="ARBA00022786"/>
    </source>
</evidence>
<protein>
    <recommendedName>
        <fullName evidence="6">RING-type E3 ubiquitin transferase</fullName>
        <ecNumber evidence="6">2.3.2.27</ecNumber>
    </recommendedName>
</protein>
<dbReference type="PANTHER" id="PTHR46661:SF4">
    <property type="entry name" value="RING-TYPE DOMAIN-CONTAINING PROTEIN"/>
    <property type="match status" value="1"/>
</dbReference>
<feature type="domain" description="RING-type" evidence="15">
    <location>
        <begin position="110"/>
        <end position="152"/>
    </location>
</feature>
<evidence type="ECO:0000313" key="16">
    <source>
        <dbReference type="EMBL" id="KAH3664991.1"/>
    </source>
</evidence>
<evidence type="ECO:0000256" key="2">
    <source>
        <dbReference type="ARBA" id="ARBA00004170"/>
    </source>
</evidence>
<dbReference type="Proteomes" id="UP000788993">
    <property type="component" value="Unassembled WGS sequence"/>
</dbReference>
<dbReference type="GO" id="GO:0005768">
    <property type="term" value="C:endosome"/>
    <property type="evidence" value="ECO:0007669"/>
    <property type="project" value="UniProtKB-SubCell"/>
</dbReference>
<dbReference type="GO" id="GO:0043161">
    <property type="term" value="P:proteasome-mediated ubiquitin-dependent protein catabolic process"/>
    <property type="evidence" value="ECO:0007669"/>
    <property type="project" value="TreeGrafter"/>
</dbReference>
<dbReference type="Gene3D" id="3.30.40.10">
    <property type="entry name" value="Zinc/RING finger domain, C3HC4 (zinc finger)"/>
    <property type="match status" value="1"/>
</dbReference>
<keyword evidence="14" id="KW-0479">Metal-binding</keyword>
<evidence type="ECO:0000259" key="15">
    <source>
        <dbReference type="PROSITE" id="PS50089"/>
    </source>
</evidence>
<keyword evidence="10" id="KW-0833">Ubl conjugation pathway</keyword>
<evidence type="ECO:0000256" key="13">
    <source>
        <dbReference type="ARBA" id="ARBA00023288"/>
    </source>
</evidence>
<keyword evidence="8" id="KW-0519">Myristate</keyword>
<gene>
    <name evidence="16" type="ORF">OGATHE_003806</name>
</gene>
<comment type="caution">
    <text evidence="16">The sequence shown here is derived from an EMBL/GenBank/DDBJ whole genome shotgun (WGS) entry which is preliminary data.</text>
</comment>
<dbReference type="GO" id="GO:0008270">
    <property type="term" value="F:zinc ion binding"/>
    <property type="evidence" value="ECO:0007669"/>
    <property type="project" value="UniProtKB-KW"/>
</dbReference>
<dbReference type="InterPro" id="IPR051878">
    <property type="entry name" value="ZNRF_ubiq-protein_ligase"/>
</dbReference>
<evidence type="ECO:0000256" key="6">
    <source>
        <dbReference type="ARBA" id="ARBA00012483"/>
    </source>
</evidence>
<dbReference type="AlphaFoldDB" id="A0A9P8P4P7"/>
<organism evidence="16 17">
    <name type="scientific">Ogataea polymorpha</name>
    <dbReference type="NCBI Taxonomy" id="460523"/>
    <lineage>
        <taxon>Eukaryota</taxon>
        <taxon>Fungi</taxon>
        <taxon>Dikarya</taxon>
        <taxon>Ascomycota</taxon>
        <taxon>Saccharomycotina</taxon>
        <taxon>Pichiomycetes</taxon>
        <taxon>Pichiales</taxon>
        <taxon>Pichiaceae</taxon>
        <taxon>Ogataea</taxon>
    </lineage>
</organism>
<dbReference type="EC" id="2.3.2.27" evidence="6"/>
<accession>A0A9P8P4P7</accession>
<evidence type="ECO:0000256" key="14">
    <source>
        <dbReference type="PROSITE-ProRule" id="PRU00175"/>
    </source>
</evidence>
<keyword evidence="13" id="KW-0449">Lipoprotein</keyword>
<comment type="subcellular location">
    <subcellularLocation>
        <location evidence="3">Endosome</location>
    </subcellularLocation>
    <subcellularLocation>
        <location evidence="4">Lysosome</location>
    </subcellularLocation>
    <subcellularLocation>
        <location evidence="2">Membrane</location>
        <topology evidence="2">Peripheral membrane protein</topology>
    </subcellularLocation>
</comment>
<dbReference type="InterPro" id="IPR001841">
    <property type="entry name" value="Znf_RING"/>
</dbReference>
<evidence type="ECO:0000256" key="12">
    <source>
        <dbReference type="ARBA" id="ARBA00023228"/>
    </source>
</evidence>
<sequence>MFLETPHVPHRTCDECAAELERQGHRSQPIDMIKSSSAREDTLALENDENLCPVCNIDLSDETDAGREQHINNCLHFLEFTGSPDSKRQTNRMLVYTLDANVRVNEDNECVICLEEFHAGDKVGRLECLCCFHYKCIKDWINRKGACECPVHAVAVSV</sequence>
<dbReference type="GO" id="GO:0016020">
    <property type="term" value="C:membrane"/>
    <property type="evidence" value="ECO:0007669"/>
    <property type="project" value="UniProtKB-SubCell"/>
</dbReference>
<evidence type="ECO:0000256" key="1">
    <source>
        <dbReference type="ARBA" id="ARBA00000900"/>
    </source>
</evidence>
<keyword evidence="14" id="KW-0862">Zinc</keyword>
<keyword evidence="14" id="KW-0863">Zinc-finger</keyword>
<dbReference type="InterPro" id="IPR013083">
    <property type="entry name" value="Znf_RING/FYVE/PHD"/>
</dbReference>
<name>A0A9P8P4P7_9ASCO</name>
<reference evidence="16" key="1">
    <citation type="journal article" date="2021" name="Open Biol.">
        <title>Shared evolutionary footprints suggest mitochondrial oxidative damage underlies multiple complex I losses in fungi.</title>
        <authorList>
            <person name="Schikora-Tamarit M.A."/>
            <person name="Marcet-Houben M."/>
            <person name="Nosek J."/>
            <person name="Gabaldon T."/>
        </authorList>
    </citation>
    <scope>NUCLEOTIDE SEQUENCE</scope>
    <source>
        <strain evidence="16">NCAIM Y.01608</strain>
    </source>
</reference>
<comment type="pathway">
    <text evidence="5">Protein modification; protein ubiquitination.</text>
</comment>
<evidence type="ECO:0000256" key="7">
    <source>
        <dbReference type="ARBA" id="ARBA00022679"/>
    </source>
</evidence>
<dbReference type="EMBL" id="JAEUBD010001178">
    <property type="protein sequence ID" value="KAH3664991.1"/>
    <property type="molecule type" value="Genomic_DNA"/>
</dbReference>
<evidence type="ECO:0000256" key="3">
    <source>
        <dbReference type="ARBA" id="ARBA00004177"/>
    </source>
</evidence>
<keyword evidence="17" id="KW-1185">Reference proteome</keyword>
<dbReference type="CDD" id="cd16489">
    <property type="entry name" value="mRING-CH-C4HC2H_ZNRF"/>
    <property type="match status" value="1"/>
</dbReference>
<reference evidence="16" key="2">
    <citation type="submission" date="2021-01" db="EMBL/GenBank/DDBJ databases">
        <authorList>
            <person name="Schikora-Tamarit M.A."/>
        </authorList>
    </citation>
    <scope>NUCLEOTIDE SEQUENCE</scope>
    <source>
        <strain evidence="16">NCAIM Y.01608</strain>
    </source>
</reference>
<keyword evidence="9" id="KW-0967">Endosome</keyword>
<evidence type="ECO:0000256" key="4">
    <source>
        <dbReference type="ARBA" id="ARBA00004371"/>
    </source>
</evidence>
<keyword evidence="12" id="KW-0458">Lysosome</keyword>
<evidence type="ECO:0000256" key="11">
    <source>
        <dbReference type="ARBA" id="ARBA00023136"/>
    </source>
</evidence>
<dbReference type="PROSITE" id="PS50089">
    <property type="entry name" value="ZF_RING_2"/>
    <property type="match status" value="1"/>
</dbReference>
<evidence type="ECO:0000256" key="9">
    <source>
        <dbReference type="ARBA" id="ARBA00022753"/>
    </source>
</evidence>
<proteinExistence type="predicted"/>
<evidence type="ECO:0000256" key="5">
    <source>
        <dbReference type="ARBA" id="ARBA00004906"/>
    </source>
</evidence>
<dbReference type="PANTHER" id="PTHR46661">
    <property type="entry name" value="E3 UBIQUITIN-PROTEIN LIGASE ZNRF1-LIKE PROTEIN"/>
    <property type="match status" value="1"/>
</dbReference>
<dbReference type="GO" id="GO:0070936">
    <property type="term" value="P:protein K48-linked ubiquitination"/>
    <property type="evidence" value="ECO:0007669"/>
    <property type="project" value="TreeGrafter"/>
</dbReference>
<dbReference type="Pfam" id="PF13639">
    <property type="entry name" value="zf-RING_2"/>
    <property type="match status" value="1"/>
</dbReference>
<dbReference type="GO" id="GO:0061630">
    <property type="term" value="F:ubiquitin protein ligase activity"/>
    <property type="evidence" value="ECO:0007669"/>
    <property type="project" value="UniProtKB-EC"/>
</dbReference>
<evidence type="ECO:0000256" key="8">
    <source>
        <dbReference type="ARBA" id="ARBA00022707"/>
    </source>
</evidence>
<evidence type="ECO:0000313" key="17">
    <source>
        <dbReference type="Proteomes" id="UP000788993"/>
    </source>
</evidence>
<keyword evidence="7" id="KW-0808">Transferase</keyword>
<keyword evidence="11" id="KW-0472">Membrane</keyword>
<dbReference type="SUPFAM" id="SSF57850">
    <property type="entry name" value="RING/U-box"/>
    <property type="match status" value="1"/>
</dbReference>